<dbReference type="GO" id="GO:0015031">
    <property type="term" value="P:protein transport"/>
    <property type="evidence" value="ECO:0007669"/>
    <property type="project" value="UniProtKB-KW"/>
</dbReference>
<feature type="region of interest" description="Disordered" evidence="3">
    <location>
        <begin position="216"/>
        <end position="245"/>
    </location>
</feature>
<feature type="compositionally biased region" description="Basic and acidic residues" evidence="3">
    <location>
        <begin position="1"/>
        <end position="11"/>
    </location>
</feature>
<dbReference type="AlphaFoldDB" id="A0A9W8ED75"/>
<dbReference type="OrthoDB" id="27543at2759"/>
<reference evidence="4" key="1">
    <citation type="submission" date="2022-07" db="EMBL/GenBank/DDBJ databases">
        <title>Phylogenomic reconstructions and comparative analyses of Kickxellomycotina fungi.</title>
        <authorList>
            <person name="Reynolds N.K."/>
            <person name="Stajich J.E."/>
            <person name="Barry K."/>
            <person name="Grigoriev I.V."/>
            <person name="Crous P."/>
            <person name="Smith M.E."/>
        </authorList>
    </citation>
    <scope>NUCLEOTIDE SEQUENCE</scope>
    <source>
        <strain evidence="4">RSA 567</strain>
    </source>
</reference>
<dbReference type="PANTHER" id="PTHR13261">
    <property type="entry name" value="BRCA2 AND CDKN1A INTERACTING PROTEIN"/>
    <property type="match status" value="1"/>
</dbReference>
<evidence type="ECO:0000313" key="4">
    <source>
        <dbReference type="EMBL" id="KAJ1977971.1"/>
    </source>
</evidence>
<protein>
    <recommendedName>
        <fullName evidence="2">Protein BCP1</fullName>
    </recommendedName>
</protein>
<keyword evidence="2" id="KW-0653">Protein transport</keyword>
<dbReference type="GO" id="GO:0005634">
    <property type="term" value="C:nucleus"/>
    <property type="evidence" value="ECO:0007669"/>
    <property type="project" value="UniProtKB-SubCell"/>
</dbReference>
<comment type="similarity">
    <text evidence="1 2">Belongs to the BCP1 family.</text>
</comment>
<dbReference type="PIRSF" id="PIRSF028983">
    <property type="entry name" value="BCP1"/>
    <property type="match status" value="1"/>
</dbReference>
<dbReference type="PANTHER" id="PTHR13261:SF0">
    <property type="entry name" value="BRCA2 AND CDKN1A-INTERACTING PROTEIN"/>
    <property type="match status" value="1"/>
</dbReference>
<dbReference type="InterPro" id="IPR025602">
    <property type="entry name" value="BCP1_family"/>
</dbReference>
<organism evidence="4 5">
    <name type="scientific">Dimargaris verticillata</name>
    <dbReference type="NCBI Taxonomy" id="2761393"/>
    <lineage>
        <taxon>Eukaryota</taxon>
        <taxon>Fungi</taxon>
        <taxon>Fungi incertae sedis</taxon>
        <taxon>Zoopagomycota</taxon>
        <taxon>Kickxellomycotina</taxon>
        <taxon>Dimargaritomycetes</taxon>
        <taxon>Dimargaritales</taxon>
        <taxon>Dimargaritaceae</taxon>
        <taxon>Dimargaris</taxon>
    </lineage>
</organism>
<comment type="subcellular location">
    <subcellularLocation>
        <location evidence="2">Nucleus</location>
    </subcellularLocation>
</comment>
<keyword evidence="2" id="KW-0539">Nucleus</keyword>
<evidence type="ECO:0000256" key="2">
    <source>
        <dbReference type="PIRNR" id="PIRNR028983"/>
    </source>
</evidence>
<feature type="compositionally biased region" description="Low complexity" evidence="3">
    <location>
        <begin position="29"/>
        <end position="41"/>
    </location>
</feature>
<dbReference type="Proteomes" id="UP001151582">
    <property type="component" value="Unassembled WGS sequence"/>
</dbReference>
<comment type="function">
    <text evidence="2">Involved in nuclear export, actin cytoskeleton organization and vesicular transport.</text>
</comment>
<proteinExistence type="inferred from homology"/>
<dbReference type="Pfam" id="PF13862">
    <property type="entry name" value="BCCIP"/>
    <property type="match status" value="1"/>
</dbReference>
<feature type="region of interest" description="Disordered" evidence="3">
    <location>
        <begin position="1"/>
        <end position="45"/>
    </location>
</feature>
<feature type="compositionally biased region" description="Acidic residues" evidence="3">
    <location>
        <begin position="216"/>
        <end position="228"/>
    </location>
</feature>
<evidence type="ECO:0000256" key="3">
    <source>
        <dbReference type="SAM" id="MobiDB-lite"/>
    </source>
</evidence>
<name>A0A9W8ED75_9FUNG</name>
<keyword evidence="5" id="KW-1185">Reference proteome</keyword>
<evidence type="ECO:0000313" key="5">
    <source>
        <dbReference type="Proteomes" id="UP001151582"/>
    </source>
</evidence>
<accession>A0A9W8ED75</accession>
<comment type="caution">
    <text evidence="4">The sequence shown here is derived from an EMBL/GenBank/DDBJ whole genome shotgun (WGS) entry which is preliminary data.</text>
</comment>
<evidence type="ECO:0000256" key="1">
    <source>
        <dbReference type="ARBA" id="ARBA00006781"/>
    </source>
</evidence>
<dbReference type="EMBL" id="JANBQB010000307">
    <property type="protein sequence ID" value="KAJ1977971.1"/>
    <property type="molecule type" value="Genomic_DNA"/>
</dbReference>
<keyword evidence="2" id="KW-0813">Transport</keyword>
<gene>
    <name evidence="4" type="primary">BCP1</name>
    <name evidence="4" type="ORF">H4R34_003377</name>
</gene>
<sequence>MTKRTHSEAKAMAKASAMEVDSPHDSEAELQSDSDSSSGSESDAKSTVDVEFDFFDPKESDFHAIKQFLAQLFGEDGEKLNLSEMSDLIVNQPTIGTCVKVVGEDDPYALLTVLNFNHHGTKPSIAQLKDYLINKAGKKSPVRSWLEKALLPDNPLHIGLVIHERLMNMPPQIAPPMFKMLGEEIEWAVEDREPYDFSHYLVISKVYRQVAAVMDEDDDDDNSSDDDDQPRHQPQPPPKNRKKGKFADTVFYHQPEEELLAKLCDQTFDYNLSKNSTVTDSKRAFNDFGIATSRRCFILSAAKMKEYATKLADFVQLP</sequence>